<feature type="transmembrane region" description="Helical" evidence="8">
    <location>
        <begin position="151"/>
        <end position="176"/>
    </location>
</feature>
<evidence type="ECO:0000256" key="6">
    <source>
        <dbReference type="ARBA" id="ARBA00022989"/>
    </source>
</evidence>
<name>A0ABW2PPC3_9BACL</name>
<evidence type="ECO:0000256" key="1">
    <source>
        <dbReference type="ARBA" id="ARBA00004651"/>
    </source>
</evidence>
<evidence type="ECO:0000256" key="2">
    <source>
        <dbReference type="ARBA" id="ARBA00007783"/>
    </source>
</evidence>
<dbReference type="Proteomes" id="UP001596439">
    <property type="component" value="Unassembled WGS sequence"/>
</dbReference>
<sequence length="269" mass="31245">MYKTLLTIISEQFVNRKLILRLARYEVKSSHAEKKLGLVWELINPALQIFIYWFVFGVGLRSNQDVNGVPFIFWLMVGLSAWFFINDAILRGSNSINTRLGMLMKMKFPLSVIPAYVVVSRVYQHLAMLGIVILATLLFSEVPLQITLLQLPYYFFSMVMFVFSVSLLTSTLITLVKDVYPLMQSVMRMLFYLTPILWTVDSFPKALQGLLLLNPIAYIINGYRESILYGVWFFENPTYMLYFWSFTAILFILGATLHTKFRQSFNELV</sequence>
<keyword evidence="4 8" id="KW-1003">Cell membrane</keyword>
<evidence type="ECO:0000256" key="5">
    <source>
        <dbReference type="ARBA" id="ARBA00022692"/>
    </source>
</evidence>
<keyword evidence="7 8" id="KW-0472">Membrane</keyword>
<comment type="similarity">
    <text evidence="2 8">Belongs to the ABC-2 integral membrane protein family.</text>
</comment>
<accession>A0ABW2PPC3</accession>
<dbReference type="InterPro" id="IPR047817">
    <property type="entry name" value="ABC2_TM_bact-type"/>
</dbReference>
<keyword evidence="6 8" id="KW-1133">Transmembrane helix</keyword>
<protein>
    <recommendedName>
        <fullName evidence="8">Transport permease protein</fullName>
    </recommendedName>
</protein>
<evidence type="ECO:0000313" key="11">
    <source>
        <dbReference type="Proteomes" id="UP001596439"/>
    </source>
</evidence>
<organism evidence="10 11">
    <name type="scientific">Exiguobacterium aestuarii</name>
    <dbReference type="NCBI Taxonomy" id="273527"/>
    <lineage>
        <taxon>Bacteria</taxon>
        <taxon>Bacillati</taxon>
        <taxon>Bacillota</taxon>
        <taxon>Bacilli</taxon>
        <taxon>Bacillales</taxon>
        <taxon>Bacillales Family XII. Incertae Sedis</taxon>
        <taxon>Exiguobacterium</taxon>
    </lineage>
</organism>
<proteinExistence type="inferred from homology"/>
<feature type="transmembrane region" description="Helical" evidence="8">
    <location>
        <begin position="71"/>
        <end position="90"/>
    </location>
</feature>
<dbReference type="PROSITE" id="PS51012">
    <property type="entry name" value="ABC_TM2"/>
    <property type="match status" value="1"/>
</dbReference>
<feature type="transmembrane region" description="Helical" evidence="8">
    <location>
        <begin position="239"/>
        <end position="257"/>
    </location>
</feature>
<evidence type="ECO:0000256" key="7">
    <source>
        <dbReference type="ARBA" id="ARBA00023136"/>
    </source>
</evidence>
<feature type="transmembrane region" description="Helical" evidence="8">
    <location>
        <begin position="111"/>
        <end position="139"/>
    </location>
</feature>
<dbReference type="PANTHER" id="PTHR30413">
    <property type="entry name" value="INNER MEMBRANE TRANSPORT PERMEASE"/>
    <property type="match status" value="1"/>
</dbReference>
<gene>
    <name evidence="10" type="ORF">ACFQO8_02495</name>
</gene>
<dbReference type="Pfam" id="PF01061">
    <property type="entry name" value="ABC2_membrane"/>
    <property type="match status" value="1"/>
</dbReference>
<keyword evidence="11" id="KW-1185">Reference proteome</keyword>
<comment type="subcellular location">
    <subcellularLocation>
        <location evidence="1 8">Cell membrane</location>
        <topology evidence="1 8">Multi-pass membrane protein</topology>
    </subcellularLocation>
</comment>
<dbReference type="EMBL" id="JBHTCE010000001">
    <property type="protein sequence ID" value="MFC7388996.1"/>
    <property type="molecule type" value="Genomic_DNA"/>
</dbReference>
<feature type="domain" description="ABC transmembrane type-2" evidence="9">
    <location>
        <begin position="36"/>
        <end position="261"/>
    </location>
</feature>
<evidence type="ECO:0000256" key="3">
    <source>
        <dbReference type="ARBA" id="ARBA00022448"/>
    </source>
</evidence>
<dbReference type="PANTHER" id="PTHR30413:SF10">
    <property type="entry name" value="CAPSULE POLYSACCHARIDE EXPORT INNER-MEMBRANE PROTEIN CTRC"/>
    <property type="match status" value="1"/>
</dbReference>
<evidence type="ECO:0000313" key="10">
    <source>
        <dbReference type="EMBL" id="MFC7388996.1"/>
    </source>
</evidence>
<keyword evidence="3 8" id="KW-0813">Transport</keyword>
<dbReference type="RefSeq" id="WP_214786651.1">
    <property type="nucleotide sequence ID" value="NZ_JANIEL010000130.1"/>
</dbReference>
<comment type="caution">
    <text evidence="10">The sequence shown here is derived from an EMBL/GenBank/DDBJ whole genome shotgun (WGS) entry which is preliminary data.</text>
</comment>
<feature type="transmembrane region" description="Helical" evidence="8">
    <location>
        <begin position="196"/>
        <end position="219"/>
    </location>
</feature>
<dbReference type="InterPro" id="IPR013525">
    <property type="entry name" value="ABC2_TM"/>
</dbReference>
<evidence type="ECO:0000256" key="4">
    <source>
        <dbReference type="ARBA" id="ARBA00022475"/>
    </source>
</evidence>
<evidence type="ECO:0000256" key="8">
    <source>
        <dbReference type="RuleBase" id="RU361157"/>
    </source>
</evidence>
<feature type="transmembrane region" description="Helical" evidence="8">
    <location>
        <begin position="38"/>
        <end position="59"/>
    </location>
</feature>
<keyword evidence="5 8" id="KW-0812">Transmembrane</keyword>
<reference evidence="11" key="1">
    <citation type="journal article" date="2019" name="Int. J. Syst. Evol. Microbiol.">
        <title>The Global Catalogue of Microorganisms (GCM) 10K type strain sequencing project: providing services to taxonomists for standard genome sequencing and annotation.</title>
        <authorList>
            <consortium name="The Broad Institute Genomics Platform"/>
            <consortium name="The Broad Institute Genome Sequencing Center for Infectious Disease"/>
            <person name="Wu L."/>
            <person name="Ma J."/>
        </authorList>
    </citation>
    <scope>NUCLEOTIDE SEQUENCE [LARGE SCALE GENOMIC DNA]</scope>
    <source>
        <strain evidence="11">CCUG 55590</strain>
    </source>
</reference>
<evidence type="ECO:0000259" key="9">
    <source>
        <dbReference type="PROSITE" id="PS51012"/>
    </source>
</evidence>